<comment type="caution">
    <text evidence="2">The sequence shown here is derived from an EMBL/GenBank/DDBJ whole genome shotgun (WGS) entry which is preliminary data.</text>
</comment>
<dbReference type="PANTHER" id="PTHR43471">
    <property type="entry name" value="ABC TRANSPORTER PERMEASE"/>
    <property type="match status" value="1"/>
</dbReference>
<dbReference type="OrthoDB" id="4187110at2"/>
<keyword evidence="1" id="KW-0472">Membrane</keyword>
<gene>
    <name evidence="2" type="ORF">MAQA_03441</name>
</gene>
<sequence length="262" mass="29169">MKALLAKEWLEKKRNLKWIWLPVVFAILGLTQPLMVKFLPEILKAVGGIENPDALLQMMGEQTSGTILGQTLASQFDQIGVIIFAVAAMGCVSSDRTSGMLAFMMTKPLRISSYLNAKWISEGVTAFCVLLIGYLFSVYYTVALFGEMEWERVVVAFLIYIIWFVFLVGLLILCSASFNSGAASASITVVVAILLMSITTVGTKWQMFNPAYLSQNAVAFLANGKGLEHFVVCLFWTFGLIVLLYFATFWVMKKKPLQTENH</sequence>
<dbReference type="RefSeq" id="WP_036071182.1">
    <property type="nucleotide sequence ID" value="NZ_AOCG01000003.1"/>
</dbReference>
<evidence type="ECO:0000256" key="1">
    <source>
        <dbReference type="SAM" id="Phobius"/>
    </source>
</evidence>
<evidence type="ECO:0000313" key="3">
    <source>
        <dbReference type="Proteomes" id="UP000019246"/>
    </source>
</evidence>
<proteinExistence type="predicted"/>
<protein>
    <recommendedName>
        <fullName evidence="4">ABC transporter permease</fullName>
    </recommendedName>
</protein>
<keyword evidence="1" id="KW-0812">Transmembrane</keyword>
<feature type="transmembrane region" description="Helical" evidence="1">
    <location>
        <begin position="124"/>
        <end position="142"/>
    </location>
</feature>
<feature type="transmembrane region" description="Helical" evidence="1">
    <location>
        <begin position="79"/>
        <end position="103"/>
    </location>
</feature>
<feature type="transmembrane region" description="Helical" evidence="1">
    <location>
        <begin position="154"/>
        <end position="173"/>
    </location>
</feature>
<evidence type="ECO:0008006" key="4">
    <source>
        <dbReference type="Google" id="ProtNLM"/>
    </source>
</evidence>
<dbReference type="Pfam" id="PF12679">
    <property type="entry name" value="ABC2_membrane_2"/>
    <property type="match status" value="1"/>
</dbReference>
<dbReference type="STRING" id="1265818.MAQA_03441"/>
<dbReference type="GO" id="GO:0005886">
    <property type="term" value="C:plasma membrane"/>
    <property type="evidence" value="ECO:0007669"/>
    <property type="project" value="UniProtKB-SubCell"/>
</dbReference>
<reference evidence="2 3" key="1">
    <citation type="journal article" date="2014" name="Int. J. Syst. Evol. Microbiol.">
        <title>Listeria floridensis sp. nov., Listeria aquatica sp. nov., Listeria cornellensis sp. nov., Listeria riparia sp. nov. and Listeria grandensis sp. nov., from agricultural and natural environments.</title>
        <authorList>
            <person name="den Bakker H.C."/>
            <person name="Warchocki S."/>
            <person name="Wright E.M."/>
            <person name="Allred A.F."/>
            <person name="Ahlstrom C."/>
            <person name="Manuel C.S."/>
            <person name="Stasiewicz M.J."/>
            <person name="Burrell A."/>
            <person name="Roof S."/>
            <person name="Strawn L."/>
            <person name="Fortes E.D."/>
            <person name="Nightingale K.K."/>
            <person name="Kephart D."/>
            <person name="Wiedmann M."/>
        </authorList>
    </citation>
    <scope>NUCLEOTIDE SEQUENCE [LARGE SCALE GENOMIC DNA]</scope>
    <source>
        <strain evidence="2 3">FSL S10-1188</strain>
    </source>
</reference>
<feature type="transmembrane region" description="Helical" evidence="1">
    <location>
        <begin position="227"/>
        <end position="252"/>
    </location>
</feature>
<evidence type="ECO:0000313" key="2">
    <source>
        <dbReference type="EMBL" id="EUJ21000.1"/>
    </source>
</evidence>
<keyword evidence="3" id="KW-1185">Reference proteome</keyword>
<name>W7B7R1_9LIST</name>
<dbReference type="AlphaFoldDB" id="W7B7R1"/>
<dbReference type="Proteomes" id="UP000019246">
    <property type="component" value="Unassembled WGS sequence"/>
</dbReference>
<keyword evidence="1" id="KW-1133">Transmembrane helix</keyword>
<feature type="transmembrane region" description="Helical" evidence="1">
    <location>
        <begin position="18"/>
        <end position="36"/>
    </location>
</feature>
<dbReference type="GO" id="GO:0140359">
    <property type="term" value="F:ABC-type transporter activity"/>
    <property type="evidence" value="ECO:0007669"/>
    <property type="project" value="InterPro"/>
</dbReference>
<organism evidence="2 3">
    <name type="scientific">Listeria aquatica FSL S10-1188</name>
    <dbReference type="NCBI Taxonomy" id="1265818"/>
    <lineage>
        <taxon>Bacteria</taxon>
        <taxon>Bacillati</taxon>
        <taxon>Bacillota</taxon>
        <taxon>Bacilli</taxon>
        <taxon>Bacillales</taxon>
        <taxon>Listeriaceae</taxon>
        <taxon>Listeria</taxon>
    </lineage>
</organism>
<dbReference type="PATRIC" id="fig|1265818.5.peg.694"/>
<dbReference type="EMBL" id="AOCG01000003">
    <property type="protein sequence ID" value="EUJ21000.1"/>
    <property type="molecule type" value="Genomic_DNA"/>
</dbReference>
<feature type="transmembrane region" description="Helical" evidence="1">
    <location>
        <begin position="185"/>
        <end position="207"/>
    </location>
</feature>
<accession>W7B7R1</accession>